<dbReference type="RefSeq" id="WP_154460947.1">
    <property type="nucleotide sequence ID" value="NZ_JAQYTQ010000074.1"/>
</dbReference>
<sequence>MKEYLPIGSVVTLKNTKKRIMIVGRLQNLIHQDEVYDYAAVLYPEGLIDSEHFYLFNQEDIDCLFYIGLQDNEEFNFRYTLLEKSKELKK</sequence>
<reference evidence="1 2" key="1">
    <citation type="submission" date="2019-08" db="EMBL/GenBank/DDBJ databases">
        <title>In-depth cultivation of the pig gut microbiome towards novel bacterial diversity and tailored functional studies.</title>
        <authorList>
            <person name="Wylensek D."/>
            <person name="Hitch T.C.A."/>
            <person name="Clavel T."/>
        </authorList>
    </citation>
    <scope>NUCLEOTIDE SEQUENCE [LARGE SCALE GENOMIC DNA]</scope>
    <source>
        <strain evidence="1 2">LKV-178-WT-2G</strain>
    </source>
</reference>
<name>A0A7X2T3Y7_9FIRM</name>
<evidence type="ECO:0000313" key="2">
    <source>
        <dbReference type="Proteomes" id="UP000470082"/>
    </source>
</evidence>
<protein>
    <submittedName>
        <fullName evidence="1">DUF4176 domain-containing protein</fullName>
    </submittedName>
</protein>
<dbReference type="AlphaFoldDB" id="A0A7X2T3Y7"/>
<comment type="caution">
    <text evidence="1">The sequence shown here is derived from an EMBL/GenBank/DDBJ whole genome shotgun (WGS) entry which is preliminary data.</text>
</comment>
<dbReference type="Proteomes" id="UP000470082">
    <property type="component" value="Unassembled WGS sequence"/>
</dbReference>
<organism evidence="1 2">
    <name type="scientific">Floccifex porci</name>
    <dbReference type="NCBI Taxonomy" id="2606629"/>
    <lineage>
        <taxon>Bacteria</taxon>
        <taxon>Bacillati</taxon>
        <taxon>Bacillota</taxon>
        <taxon>Erysipelotrichia</taxon>
        <taxon>Erysipelotrichales</taxon>
        <taxon>Erysipelotrichaceae</taxon>
        <taxon>Floccifex</taxon>
    </lineage>
</organism>
<accession>A0A7X2T3Y7</accession>
<keyword evidence="2" id="KW-1185">Reference proteome</keyword>
<evidence type="ECO:0000313" key="1">
    <source>
        <dbReference type="EMBL" id="MSS02074.1"/>
    </source>
</evidence>
<proteinExistence type="predicted"/>
<dbReference type="InterPro" id="IPR025233">
    <property type="entry name" value="DUF4176"/>
</dbReference>
<gene>
    <name evidence="1" type="ORF">FYJ50_08230</name>
</gene>
<dbReference type="Pfam" id="PF13780">
    <property type="entry name" value="DUF4176"/>
    <property type="match status" value="1"/>
</dbReference>
<dbReference type="EMBL" id="VUMM01000019">
    <property type="protein sequence ID" value="MSS02074.1"/>
    <property type="molecule type" value="Genomic_DNA"/>
</dbReference>